<accession>A0ABX2IT07</accession>
<dbReference type="GO" id="GO:0016829">
    <property type="term" value="F:lyase activity"/>
    <property type="evidence" value="ECO:0007669"/>
    <property type="project" value="UniProtKB-KW"/>
</dbReference>
<keyword evidence="3" id="KW-1185">Reference proteome</keyword>
<feature type="signal peptide" evidence="1">
    <location>
        <begin position="1"/>
        <end position="21"/>
    </location>
</feature>
<proteinExistence type="predicted"/>
<sequence length="53" mass="5379">MKMKTLLAAVALTLTPAFAFAAGCNYGKDEVAMSCASGTVWDAASKSCVSTTS</sequence>
<dbReference type="RefSeq" id="WP_174138488.1">
    <property type="nucleotide sequence ID" value="NZ_JABUFE010000006.1"/>
</dbReference>
<dbReference type="EMBL" id="JABUFE010000006">
    <property type="protein sequence ID" value="NSX55460.1"/>
    <property type="molecule type" value="Genomic_DNA"/>
</dbReference>
<comment type="caution">
    <text evidence="2">The sequence shown here is derived from an EMBL/GenBank/DDBJ whole genome shotgun (WGS) entry which is preliminary data.</text>
</comment>
<evidence type="ECO:0000313" key="2">
    <source>
        <dbReference type="EMBL" id="NSX55460.1"/>
    </source>
</evidence>
<gene>
    <name evidence="2" type="ORF">HRQ87_11655</name>
</gene>
<evidence type="ECO:0000313" key="3">
    <source>
        <dbReference type="Proteomes" id="UP000777935"/>
    </source>
</evidence>
<dbReference type="PROSITE" id="PS51257">
    <property type="entry name" value="PROKAR_LIPOPROTEIN"/>
    <property type="match status" value="1"/>
</dbReference>
<reference evidence="2 3" key="1">
    <citation type="submission" date="2020-06" db="EMBL/GenBank/DDBJ databases">
        <title>Sulfitobacter algicola sp. nov., isolated from green algae.</title>
        <authorList>
            <person name="Wang C."/>
        </authorList>
    </citation>
    <scope>NUCLEOTIDE SEQUENCE [LARGE SCALE GENOMIC DNA]</scope>
    <source>
        <strain evidence="2 3">1151</strain>
    </source>
</reference>
<keyword evidence="1" id="KW-0732">Signal</keyword>
<keyword evidence="2" id="KW-0456">Lyase</keyword>
<evidence type="ECO:0000256" key="1">
    <source>
        <dbReference type="SAM" id="SignalP"/>
    </source>
</evidence>
<dbReference type="Proteomes" id="UP000777935">
    <property type="component" value="Unassembled WGS sequence"/>
</dbReference>
<organism evidence="2 3">
    <name type="scientific">Parasulfitobacter algicola</name>
    <dbReference type="NCBI Taxonomy" id="2614809"/>
    <lineage>
        <taxon>Bacteria</taxon>
        <taxon>Pseudomonadati</taxon>
        <taxon>Pseudomonadota</taxon>
        <taxon>Alphaproteobacteria</taxon>
        <taxon>Rhodobacterales</taxon>
        <taxon>Roseobacteraceae</taxon>
        <taxon>Parasulfitobacter</taxon>
    </lineage>
</organism>
<name>A0ABX2IT07_9RHOB</name>
<feature type="chain" id="PRO_5047465769" evidence="1">
    <location>
        <begin position="22"/>
        <end position="53"/>
    </location>
</feature>
<protein>
    <submittedName>
        <fullName evidence="2">Adenylosuccinate lyase</fullName>
    </submittedName>
</protein>